<gene>
    <name evidence="6" type="ORF">HH308_17800</name>
</gene>
<evidence type="ECO:0000256" key="4">
    <source>
        <dbReference type="ARBA" id="ARBA00023163"/>
    </source>
</evidence>
<keyword evidence="2" id="KW-0067">ATP-binding</keyword>
<dbReference type="InterPro" id="IPR058031">
    <property type="entry name" value="AAA_lid_NorR"/>
</dbReference>
<evidence type="ECO:0000256" key="3">
    <source>
        <dbReference type="ARBA" id="ARBA00023015"/>
    </source>
</evidence>
<protein>
    <submittedName>
        <fullName evidence="6">Transcriptional regulator</fullName>
    </submittedName>
</protein>
<dbReference type="PANTHER" id="PTHR32071">
    <property type="entry name" value="TRANSCRIPTIONAL REGULATORY PROTEIN"/>
    <property type="match status" value="1"/>
</dbReference>
<dbReference type="PRINTS" id="PR01590">
    <property type="entry name" value="HTHFIS"/>
</dbReference>
<dbReference type="SUPFAM" id="SSF52540">
    <property type="entry name" value="P-loop containing nucleoside triphosphate hydrolases"/>
    <property type="match status" value="1"/>
</dbReference>
<feature type="domain" description="Sigma-54 factor interaction" evidence="5">
    <location>
        <begin position="422"/>
        <end position="478"/>
    </location>
</feature>
<dbReference type="Gene3D" id="1.10.10.60">
    <property type="entry name" value="Homeodomain-like"/>
    <property type="match status" value="1"/>
</dbReference>
<dbReference type="GO" id="GO:0005524">
    <property type="term" value="F:ATP binding"/>
    <property type="evidence" value="ECO:0007669"/>
    <property type="project" value="UniProtKB-KW"/>
</dbReference>
<dbReference type="GO" id="GO:0006355">
    <property type="term" value="P:regulation of DNA-templated transcription"/>
    <property type="evidence" value="ECO:0007669"/>
    <property type="project" value="InterPro"/>
</dbReference>
<sequence length="547" mass="58436">MDDVLTRPAIEVRRAPAPSVRDVAIGAAWTRSRLNRVDESVLPTPCESFDAASSRLLRAARPVLNRAAQDLADTQLGLVLADHDARVLHTRFEEKRLRDGLGELGIVPGTRLGEDVVGANAIGTPLEIRRGLLMYGADHYMTAFRDFTCYGHPIVNPVTKRVEGVMNIGGISEQHGLFGVVVKQLVADIEARLAESAADSHRRLVATFHAASGRGRRRPVVLVADNLVLATPAALDLLDTADHAVLRAVADEVRSTSRPAGRDVEQRVTLASGRSLDLRCTAVDDADAVLVDLITSPESSGALAAGRQLDTPLLVVGETGSGRKTFARRQAGADAATIDAADVAWHGEQAWCTAIRDMLAASAPGLIVENVHLLPPLVTAAVAKALATSERRVVLTASGSDRLADDIAPILAQCVAREDLVPLRNRPHEIPHLAQQMLAQIASSNTSRLTAETLRVLSAQRWPGNLTELRRVIEGLVRVRSVGDIIPADLPPSHRQVAVPNSPVQQAERELISAAIDAAGGNKVRAARALGVSRSTLYNKMRALAMA</sequence>
<dbReference type="InterPro" id="IPR027417">
    <property type="entry name" value="P-loop_NTPase"/>
</dbReference>
<dbReference type="GO" id="GO:0043565">
    <property type="term" value="F:sequence-specific DNA binding"/>
    <property type="evidence" value="ECO:0007669"/>
    <property type="project" value="InterPro"/>
</dbReference>
<keyword evidence="1" id="KW-0547">Nucleotide-binding</keyword>
<evidence type="ECO:0000259" key="5">
    <source>
        <dbReference type="PROSITE" id="PS50045"/>
    </source>
</evidence>
<keyword evidence="3" id="KW-0805">Transcription regulation</keyword>
<accession>A0A848L3C1</accession>
<evidence type="ECO:0000313" key="7">
    <source>
        <dbReference type="Proteomes" id="UP000550729"/>
    </source>
</evidence>
<evidence type="ECO:0000256" key="1">
    <source>
        <dbReference type="ARBA" id="ARBA00022741"/>
    </source>
</evidence>
<proteinExistence type="predicted"/>
<organism evidence="6 7">
    <name type="scientific">Gordonia asplenii</name>
    <dbReference type="NCBI Taxonomy" id="2725283"/>
    <lineage>
        <taxon>Bacteria</taxon>
        <taxon>Bacillati</taxon>
        <taxon>Actinomycetota</taxon>
        <taxon>Actinomycetes</taxon>
        <taxon>Mycobacteriales</taxon>
        <taxon>Gordoniaceae</taxon>
        <taxon>Gordonia</taxon>
    </lineage>
</organism>
<dbReference type="InterPro" id="IPR002078">
    <property type="entry name" value="Sigma_54_int"/>
</dbReference>
<dbReference type="PROSITE" id="PS50045">
    <property type="entry name" value="SIGMA54_INTERACT_4"/>
    <property type="match status" value="1"/>
</dbReference>
<evidence type="ECO:0000256" key="2">
    <source>
        <dbReference type="ARBA" id="ARBA00022840"/>
    </source>
</evidence>
<dbReference type="InterPro" id="IPR009057">
    <property type="entry name" value="Homeodomain-like_sf"/>
</dbReference>
<keyword evidence="7" id="KW-1185">Reference proteome</keyword>
<dbReference type="Pfam" id="PF02954">
    <property type="entry name" value="HTH_8"/>
    <property type="match status" value="1"/>
</dbReference>
<dbReference type="RefSeq" id="WP_170195570.1">
    <property type="nucleotide sequence ID" value="NZ_JABBNB010000019.1"/>
</dbReference>
<dbReference type="Gene3D" id="3.30.450.40">
    <property type="match status" value="1"/>
</dbReference>
<dbReference type="SUPFAM" id="SSF46689">
    <property type="entry name" value="Homeodomain-like"/>
    <property type="match status" value="1"/>
</dbReference>
<dbReference type="InterPro" id="IPR002197">
    <property type="entry name" value="HTH_Fis"/>
</dbReference>
<dbReference type="EMBL" id="JABBNB010000019">
    <property type="protein sequence ID" value="NMO03071.1"/>
    <property type="molecule type" value="Genomic_DNA"/>
</dbReference>
<dbReference type="AlphaFoldDB" id="A0A848L3C1"/>
<comment type="caution">
    <text evidence="6">The sequence shown here is derived from an EMBL/GenBank/DDBJ whole genome shotgun (WGS) entry which is preliminary data.</text>
</comment>
<dbReference type="Proteomes" id="UP000550729">
    <property type="component" value="Unassembled WGS sequence"/>
</dbReference>
<dbReference type="Pfam" id="PF25601">
    <property type="entry name" value="AAA_lid_14"/>
    <property type="match status" value="1"/>
</dbReference>
<reference evidence="6 7" key="1">
    <citation type="submission" date="2020-04" db="EMBL/GenBank/DDBJ databases">
        <title>Gordonia sp. nov. TBRC 11910.</title>
        <authorList>
            <person name="Suriyachadkun C."/>
        </authorList>
    </citation>
    <scope>NUCLEOTIDE SEQUENCE [LARGE SCALE GENOMIC DNA]</scope>
    <source>
        <strain evidence="6 7">TBRC 11910</strain>
    </source>
</reference>
<evidence type="ECO:0000313" key="6">
    <source>
        <dbReference type="EMBL" id="NMO03071.1"/>
    </source>
</evidence>
<dbReference type="Gene3D" id="1.10.8.60">
    <property type="match status" value="1"/>
</dbReference>
<dbReference type="InterPro" id="IPR029016">
    <property type="entry name" value="GAF-like_dom_sf"/>
</dbReference>
<keyword evidence="4" id="KW-0804">Transcription</keyword>
<name>A0A848L3C1_9ACTN</name>